<organism evidence="2 3">
    <name type="scientific">Bifidobacterium gallicum DSM 20093 = LMG 11596</name>
    <dbReference type="NCBI Taxonomy" id="561180"/>
    <lineage>
        <taxon>Bacteria</taxon>
        <taxon>Bacillati</taxon>
        <taxon>Actinomycetota</taxon>
        <taxon>Actinomycetes</taxon>
        <taxon>Bifidobacteriales</taxon>
        <taxon>Bifidobacteriaceae</taxon>
        <taxon>Bifidobacterium</taxon>
    </lineage>
</organism>
<feature type="compositionally biased region" description="Polar residues" evidence="1">
    <location>
        <begin position="34"/>
        <end position="50"/>
    </location>
</feature>
<accession>D1NT88</accession>
<comment type="caution">
    <text evidence="2">The sequence shown here is derived from an EMBL/GenBank/DDBJ whole genome shotgun (WGS) entry which is preliminary data.</text>
</comment>
<dbReference type="EMBL" id="ABXB03000001">
    <property type="protein sequence ID" value="EFA23889.1"/>
    <property type="molecule type" value="Genomic_DNA"/>
</dbReference>
<name>D1NT88_9BIFI</name>
<dbReference type="AlphaFoldDB" id="D1NT88"/>
<protein>
    <submittedName>
        <fullName evidence="2">Uncharacterized protein</fullName>
    </submittedName>
</protein>
<gene>
    <name evidence="2" type="ORF">BIFGAL_02999</name>
</gene>
<evidence type="ECO:0000313" key="2">
    <source>
        <dbReference type="EMBL" id="EFA23889.1"/>
    </source>
</evidence>
<sequence>MFCHDSSKPRPCAGRNTIISSVSSLTEDSLGIRPNTQDNGGNRAQPSPQRATKRTMPPRLESQDGIA</sequence>
<feature type="region of interest" description="Disordered" evidence="1">
    <location>
        <begin position="22"/>
        <end position="67"/>
    </location>
</feature>
<dbReference type="Proteomes" id="UP000003656">
    <property type="component" value="Unassembled WGS sequence"/>
</dbReference>
<reference evidence="2 3" key="1">
    <citation type="submission" date="2009-11" db="EMBL/GenBank/DDBJ databases">
        <authorList>
            <person name="Weinstock G."/>
            <person name="Sodergren E."/>
            <person name="Clifton S."/>
            <person name="Fulton L."/>
            <person name="Fulton B."/>
            <person name="Courtney L."/>
            <person name="Fronick C."/>
            <person name="Harrison M."/>
            <person name="Strong C."/>
            <person name="Farmer C."/>
            <person name="Delahaunty K."/>
            <person name="Markovic C."/>
            <person name="Hall O."/>
            <person name="Minx P."/>
            <person name="Tomlinson C."/>
            <person name="Mitreva M."/>
            <person name="Nelson J."/>
            <person name="Hou S."/>
            <person name="Wollam A."/>
            <person name="Pepin K.H."/>
            <person name="Johnson M."/>
            <person name="Bhonagiri V."/>
            <person name="Nash W.E."/>
            <person name="Warren W."/>
            <person name="Chinwalla A."/>
            <person name="Mardis E.R."/>
            <person name="Wilson R.K."/>
        </authorList>
    </citation>
    <scope>NUCLEOTIDE SEQUENCE [LARGE SCALE GENOMIC DNA]</scope>
    <source>
        <strain evidence="2 3">DSM 20093</strain>
    </source>
</reference>
<proteinExistence type="predicted"/>
<evidence type="ECO:0000313" key="3">
    <source>
        <dbReference type="Proteomes" id="UP000003656"/>
    </source>
</evidence>
<evidence type="ECO:0000256" key="1">
    <source>
        <dbReference type="SAM" id="MobiDB-lite"/>
    </source>
</evidence>